<dbReference type="InterPro" id="IPR011335">
    <property type="entry name" value="Restrct_endonuc-II-like"/>
</dbReference>
<sequence length="291" mass="32509">MTNILITKADGEREPFDPRKLDISLSRAGASEASRSHIVARVQHELREGMRTEDIYAHAFDYLKDEGAPAVAARYSIKRAIFALGPSGFPFEQFLAEVLRAHGWRTRTGVALTGRCAPHEVDVLAEKNGKRVGIEAKFHNVAGGKTDIKDALYVKARYDDLAHAPESSSRVDEGWLVTNTRFTRNAIRYAQCSNLMLLGWDYPRNRNLLSMIEEMRVHPLTALTTLSDGEKRRLLDNNIVLCRSVQTSHLLEEYGVKPARIPQVIEEAKYLCAPFADASPAQFTHQAHAAA</sequence>
<dbReference type="Pfam" id="PF03477">
    <property type="entry name" value="ATP-cone"/>
    <property type="match status" value="1"/>
</dbReference>
<organism evidence="5 6">
    <name type="scientific">Candidatus Kaiserbacteria bacterium RIFCSPHIGHO2_01_FULL_56_24</name>
    <dbReference type="NCBI Taxonomy" id="1798487"/>
    <lineage>
        <taxon>Bacteria</taxon>
        <taxon>Candidatus Kaiseribacteriota</taxon>
    </lineage>
</organism>
<dbReference type="InterPro" id="IPR007560">
    <property type="entry name" value="Restrct_endonuc_IV_Mrr"/>
</dbReference>
<dbReference type="InterPro" id="IPR011856">
    <property type="entry name" value="tRNA_endonuc-like_dom_sf"/>
</dbReference>
<accession>A0A1F6DEY0</accession>
<name>A0A1F6DEY0_9BACT</name>
<evidence type="ECO:0000313" key="6">
    <source>
        <dbReference type="Proteomes" id="UP000176377"/>
    </source>
</evidence>
<dbReference type="SUPFAM" id="SSF52980">
    <property type="entry name" value="Restriction endonuclease-like"/>
    <property type="match status" value="1"/>
</dbReference>
<evidence type="ECO:0000256" key="2">
    <source>
        <dbReference type="ARBA" id="ARBA00022840"/>
    </source>
</evidence>
<dbReference type="GO" id="GO:0004519">
    <property type="term" value="F:endonuclease activity"/>
    <property type="evidence" value="ECO:0007669"/>
    <property type="project" value="InterPro"/>
</dbReference>
<dbReference type="EMBL" id="MFLA01000015">
    <property type="protein sequence ID" value="OGG59993.1"/>
    <property type="molecule type" value="Genomic_DNA"/>
</dbReference>
<evidence type="ECO:0000313" key="5">
    <source>
        <dbReference type="EMBL" id="OGG59993.1"/>
    </source>
</evidence>
<dbReference type="Proteomes" id="UP000176377">
    <property type="component" value="Unassembled WGS sequence"/>
</dbReference>
<proteinExistence type="predicted"/>
<dbReference type="Gene3D" id="3.40.1350.10">
    <property type="match status" value="1"/>
</dbReference>
<reference evidence="5 6" key="1">
    <citation type="journal article" date="2016" name="Nat. Commun.">
        <title>Thousands of microbial genomes shed light on interconnected biogeochemical processes in an aquifer system.</title>
        <authorList>
            <person name="Anantharaman K."/>
            <person name="Brown C.T."/>
            <person name="Hug L.A."/>
            <person name="Sharon I."/>
            <person name="Castelle C.J."/>
            <person name="Probst A.J."/>
            <person name="Thomas B.C."/>
            <person name="Singh A."/>
            <person name="Wilkins M.J."/>
            <person name="Karaoz U."/>
            <person name="Brodie E.L."/>
            <person name="Williams K.H."/>
            <person name="Hubbard S.S."/>
            <person name="Banfield J.F."/>
        </authorList>
    </citation>
    <scope>NUCLEOTIDE SEQUENCE [LARGE SCALE GENOMIC DNA]</scope>
</reference>
<keyword evidence="1 3" id="KW-0547">Nucleotide-binding</keyword>
<dbReference type="GO" id="GO:0003677">
    <property type="term" value="F:DNA binding"/>
    <property type="evidence" value="ECO:0007669"/>
    <property type="project" value="InterPro"/>
</dbReference>
<evidence type="ECO:0000256" key="3">
    <source>
        <dbReference type="PROSITE-ProRule" id="PRU00492"/>
    </source>
</evidence>
<evidence type="ECO:0000259" key="4">
    <source>
        <dbReference type="PROSITE" id="PS51161"/>
    </source>
</evidence>
<dbReference type="PROSITE" id="PS51161">
    <property type="entry name" value="ATP_CONE"/>
    <property type="match status" value="1"/>
</dbReference>
<dbReference type="Pfam" id="PF04471">
    <property type="entry name" value="Mrr_cat"/>
    <property type="match status" value="1"/>
</dbReference>
<comment type="caution">
    <text evidence="5">The sequence shown here is derived from an EMBL/GenBank/DDBJ whole genome shotgun (WGS) entry which is preliminary data.</text>
</comment>
<feature type="domain" description="ATP-cone" evidence="4">
    <location>
        <begin position="4"/>
        <end position="86"/>
    </location>
</feature>
<dbReference type="AlphaFoldDB" id="A0A1F6DEY0"/>
<dbReference type="GO" id="GO:0005524">
    <property type="term" value="F:ATP binding"/>
    <property type="evidence" value="ECO:0007669"/>
    <property type="project" value="UniProtKB-UniRule"/>
</dbReference>
<evidence type="ECO:0000256" key="1">
    <source>
        <dbReference type="ARBA" id="ARBA00022741"/>
    </source>
</evidence>
<gene>
    <name evidence="5" type="ORF">A2765_00820</name>
</gene>
<protein>
    <recommendedName>
        <fullName evidence="4">ATP-cone domain-containing protein</fullName>
    </recommendedName>
</protein>
<dbReference type="GO" id="GO:0009307">
    <property type="term" value="P:DNA restriction-modification system"/>
    <property type="evidence" value="ECO:0007669"/>
    <property type="project" value="InterPro"/>
</dbReference>
<keyword evidence="2 3" id="KW-0067">ATP-binding</keyword>
<dbReference type="InterPro" id="IPR005144">
    <property type="entry name" value="ATP-cone_dom"/>
</dbReference>